<evidence type="ECO:0000259" key="2">
    <source>
        <dbReference type="Pfam" id="PF14302"/>
    </source>
</evidence>
<proteinExistence type="predicted"/>
<protein>
    <recommendedName>
        <fullName evidence="2">DUF4377 domain-containing protein</fullName>
    </recommendedName>
</protein>
<sequence>MNYIVKLLSLLGMVLLSMACMKEERDVVRHVEMIVASKYTTCEPSYGVKVPDCLIVTEAKNNNNTYYLAKSEITGFSYELGFEYRILVKATKLANPPMDSGDTEFELIKVISKTKVN</sequence>
<feature type="chain" id="PRO_5002913813" description="DUF4377 domain-containing protein" evidence="1">
    <location>
        <begin position="20"/>
        <end position="117"/>
    </location>
</feature>
<organism evidence="3 4">
    <name type="scientific">Sphingobacterium spiritivorum ATCC 33300</name>
    <dbReference type="NCBI Taxonomy" id="525372"/>
    <lineage>
        <taxon>Bacteria</taxon>
        <taxon>Pseudomonadati</taxon>
        <taxon>Bacteroidota</taxon>
        <taxon>Sphingobacteriia</taxon>
        <taxon>Sphingobacteriales</taxon>
        <taxon>Sphingobacteriaceae</taxon>
        <taxon>Sphingobacterium</taxon>
    </lineage>
</organism>
<dbReference type="HOGENOM" id="CLU_133616_2_0_10"/>
<dbReference type="RefSeq" id="WP_003006383.1">
    <property type="nucleotide sequence ID" value="NZ_GG668631.1"/>
</dbReference>
<evidence type="ECO:0000313" key="3">
    <source>
        <dbReference type="EMBL" id="EEI93266.1"/>
    </source>
</evidence>
<comment type="caution">
    <text evidence="3">The sequence shown here is derived from an EMBL/GenBank/DDBJ whole genome shotgun (WGS) entry which is preliminary data.</text>
</comment>
<accession>C2FUR2</accession>
<feature type="domain" description="DUF4377" evidence="2">
    <location>
        <begin position="35"/>
        <end position="113"/>
    </location>
</feature>
<feature type="signal peptide" evidence="1">
    <location>
        <begin position="1"/>
        <end position="19"/>
    </location>
</feature>
<dbReference type="PROSITE" id="PS51257">
    <property type="entry name" value="PROKAR_LIPOPROTEIN"/>
    <property type="match status" value="1"/>
</dbReference>
<gene>
    <name evidence="3" type="ORF">HMPREF0765_1068</name>
</gene>
<dbReference type="EMBL" id="ACHB01000026">
    <property type="protein sequence ID" value="EEI93266.1"/>
    <property type="molecule type" value="Genomic_DNA"/>
</dbReference>
<reference evidence="3 4" key="1">
    <citation type="submission" date="2009-01" db="EMBL/GenBank/DDBJ databases">
        <authorList>
            <person name="Qin X."/>
            <person name="Bachman B."/>
            <person name="Battles P."/>
            <person name="Bell A."/>
            <person name="Bess C."/>
            <person name="Bickham C."/>
            <person name="Chaboub L."/>
            <person name="Chen D."/>
            <person name="Coyle M."/>
            <person name="Deiros D.R."/>
            <person name="Dinh H."/>
            <person name="Forbes L."/>
            <person name="Fowler G."/>
            <person name="Francisco L."/>
            <person name="Fu Q."/>
            <person name="Gubbala S."/>
            <person name="Hale W."/>
            <person name="Han Y."/>
            <person name="Hemphill L."/>
            <person name="Highlander S.K."/>
            <person name="Hirani K."/>
            <person name="Hogues M."/>
            <person name="Jackson L."/>
            <person name="Jakkamsetti A."/>
            <person name="Javaid M."/>
            <person name="Jiang H."/>
            <person name="Korchina V."/>
            <person name="Kovar C."/>
            <person name="Lara F."/>
            <person name="Lee S."/>
            <person name="Mata R."/>
            <person name="Mathew T."/>
            <person name="Moen C."/>
            <person name="Morales K."/>
            <person name="Munidasa M."/>
            <person name="Nazareth L."/>
            <person name="Ngo R."/>
            <person name="Nguyen L."/>
            <person name="Okwuonu G."/>
            <person name="Ongeri F."/>
            <person name="Patil S."/>
            <person name="Petrosino J."/>
            <person name="Pham C."/>
            <person name="Pham P."/>
            <person name="Pu L.-L."/>
            <person name="Puazo M."/>
            <person name="Raj R."/>
            <person name="Reid J."/>
            <person name="Rouhana J."/>
            <person name="Saada N."/>
            <person name="Shang Y."/>
            <person name="Simmons D."/>
            <person name="Thornton R."/>
            <person name="Warren J."/>
            <person name="Weissenberger G."/>
            <person name="Zhang J."/>
            <person name="Zhang L."/>
            <person name="Zhou C."/>
            <person name="Zhu D."/>
            <person name="Muzny D."/>
            <person name="Worley K."/>
            <person name="Gibbs R."/>
        </authorList>
    </citation>
    <scope>NUCLEOTIDE SEQUENCE [LARGE SCALE GENOMIC DNA]</scope>
    <source>
        <strain evidence="3 4">ATCC 33300</strain>
    </source>
</reference>
<dbReference type="Proteomes" id="UP000006241">
    <property type="component" value="Unassembled WGS sequence"/>
</dbReference>
<keyword evidence="1" id="KW-0732">Signal</keyword>
<name>C2FUR2_SPHSI</name>
<evidence type="ECO:0000313" key="4">
    <source>
        <dbReference type="Proteomes" id="UP000006241"/>
    </source>
</evidence>
<dbReference type="Pfam" id="PF14302">
    <property type="entry name" value="DUF4377"/>
    <property type="match status" value="1"/>
</dbReference>
<dbReference type="AlphaFoldDB" id="C2FUR2"/>
<dbReference type="InterPro" id="IPR025485">
    <property type="entry name" value="DUF4377"/>
</dbReference>
<evidence type="ECO:0000256" key="1">
    <source>
        <dbReference type="SAM" id="SignalP"/>
    </source>
</evidence>